<accession>X1I8W3</accession>
<proteinExistence type="predicted"/>
<dbReference type="GO" id="GO:0031419">
    <property type="term" value="F:cobalamin binding"/>
    <property type="evidence" value="ECO:0007669"/>
    <property type="project" value="InterPro"/>
</dbReference>
<dbReference type="Pfam" id="PF01642">
    <property type="entry name" value="MM_CoA_mutase"/>
    <property type="match status" value="1"/>
</dbReference>
<gene>
    <name evidence="2" type="ORF">S03H2_38148</name>
</gene>
<dbReference type="PANTHER" id="PTHR48101">
    <property type="entry name" value="METHYLMALONYL-COA MUTASE, MITOCHONDRIAL-RELATED"/>
    <property type="match status" value="1"/>
</dbReference>
<name>X1I8W3_9ZZZZ</name>
<dbReference type="Gene3D" id="3.20.20.240">
    <property type="entry name" value="Methylmalonyl-CoA mutase"/>
    <property type="match status" value="1"/>
</dbReference>
<dbReference type="GO" id="GO:0016866">
    <property type="term" value="F:intramolecular transferase activity"/>
    <property type="evidence" value="ECO:0007669"/>
    <property type="project" value="InterPro"/>
</dbReference>
<evidence type="ECO:0000313" key="2">
    <source>
        <dbReference type="EMBL" id="GAH53988.1"/>
    </source>
</evidence>
<protein>
    <recommendedName>
        <fullName evidence="1">Methylmalonyl-CoA mutase alpha/beta chain catalytic domain-containing protein</fullName>
    </recommendedName>
</protein>
<dbReference type="InterPro" id="IPR016176">
    <property type="entry name" value="Cbl-dep_enz_cat"/>
</dbReference>
<dbReference type="PANTHER" id="PTHR48101:SF1">
    <property type="entry name" value="METHYLMALONYL-COA MUTASE, LARGE SUBUNIT"/>
    <property type="match status" value="1"/>
</dbReference>
<reference evidence="2" key="1">
    <citation type="journal article" date="2014" name="Front. Microbiol.">
        <title>High frequency of phylogenetically diverse reductive dehalogenase-homologous genes in deep subseafloor sedimentary metagenomes.</title>
        <authorList>
            <person name="Kawai M."/>
            <person name="Futagami T."/>
            <person name="Toyoda A."/>
            <person name="Takaki Y."/>
            <person name="Nishi S."/>
            <person name="Hori S."/>
            <person name="Arai W."/>
            <person name="Tsubouchi T."/>
            <person name="Morono Y."/>
            <person name="Uchiyama I."/>
            <person name="Ito T."/>
            <person name="Fujiyama A."/>
            <person name="Inagaki F."/>
            <person name="Takami H."/>
        </authorList>
    </citation>
    <scope>NUCLEOTIDE SEQUENCE</scope>
    <source>
        <strain evidence="2">Expedition CK06-06</strain>
    </source>
</reference>
<organism evidence="2">
    <name type="scientific">marine sediment metagenome</name>
    <dbReference type="NCBI Taxonomy" id="412755"/>
    <lineage>
        <taxon>unclassified sequences</taxon>
        <taxon>metagenomes</taxon>
        <taxon>ecological metagenomes</taxon>
    </lineage>
</organism>
<dbReference type="AlphaFoldDB" id="X1I8W3"/>
<feature type="domain" description="Methylmalonyl-CoA mutase alpha/beta chain catalytic" evidence="1">
    <location>
        <begin position="13"/>
        <end position="89"/>
    </location>
</feature>
<dbReference type="EMBL" id="BARU01023511">
    <property type="protein sequence ID" value="GAH53988.1"/>
    <property type="molecule type" value="Genomic_DNA"/>
</dbReference>
<feature type="non-terminal residue" evidence="2">
    <location>
        <position position="89"/>
    </location>
</feature>
<dbReference type="InterPro" id="IPR006099">
    <property type="entry name" value="MeMalonylCoA_mutase_a/b_cat"/>
</dbReference>
<comment type="caution">
    <text evidence="2">The sequence shown here is derived from an EMBL/GenBank/DDBJ whole genome shotgun (WGS) entry which is preliminary data.</text>
</comment>
<sequence length="89" mass="10337">MDLHNKKDKKFTTNGGIELKRIYGPEDLQKIDFSFKKDLNDAGEYPFSRGITSNMYRDKLWIMGLYSGFGSAEEANQRYRYLLEQGQTG</sequence>
<evidence type="ECO:0000259" key="1">
    <source>
        <dbReference type="Pfam" id="PF01642"/>
    </source>
</evidence>
<dbReference type="SUPFAM" id="SSF51703">
    <property type="entry name" value="Cobalamin (vitamin B12)-dependent enzymes"/>
    <property type="match status" value="1"/>
</dbReference>